<dbReference type="EC" id="3.5.1.9" evidence="5"/>
<dbReference type="GO" id="GO:0004061">
    <property type="term" value="F:arylformamidase activity"/>
    <property type="evidence" value="ECO:0007669"/>
    <property type="project" value="UniProtKB-UniRule"/>
</dbReference>
<evidence type="ECO:0000256" key="1">
    <source>
        <dbReference type="ARBA" id="ARBA00022490"/>
    </source>
</evidence>
<dbReference type="SUPFAM" id="SSF53474">
    <property type="entry name" value="alpha/beta-Hydrolases"/>
    <property type="match status" value="1"/>
</dbReference>
<dbReference type="InterPro" id="IPR013094">
    <property type="entry name" value="AB_hydrolase_3"/>
</dbReference>
<dbReference type="AlphaFoldDB" id="S4RSA2"/>
<keyword evidence="3 5" id="KW-0823">Tryptophan catabolism</keyword>
<proteinExistence type="inferred from homology"/>
<organism evidence="7">
    <name type="scientific">Petromyzon marinus</name>
    <name type="common">Sea lamprey</name>
    <dbReference type="NCBI Taxonomy" id="7757"/>
    <lineage>
        <taxon>Eukaryota</taxon>
        <taxon>Metazoa</taxon>
        <taxon>Chordata</taxon>
        <taxon>Craniata</taxon>
        <taxon>Vertebrata</taxon>
        <taxon>Cyclostomata</taxon>
        <taxon>Hyperoartia</taxon>
        <taxon>Petromyzontiformes</taxon>
        <taxon>Petromyzontidae</taxon>
        <taxon>Petromyzon</taxon>
    </lineage>
</organism>
<evidence type="ECO:0000259" key="6">
    <source>
        <dbReference type="Pfam" id="PF07859"/>
    </source>
</evidence>
<evidence type="ECO:0000256" key="4">
    <source>
        <dbReference type="ARBA" id="ARBA00023242"/>
    </source>
</evidence>
<dbReference type="InterPro" id="IPR027519">
    <property type="entry name" value="KFase_ver/fungi-typ"/>
</dbReference>
<reference evidence="7" key="2">
    <citation type="submission" date="2025-09" db="UniProtKB">
        <authorList>
            <consortium name="Ensembl"/>
        </authorList>
    </citation>
    <scope>IDENTIFICATION</scope>
</reference>
<comment type="pathway">
    <text evidence="5">Amino-acid degradation; L-tryptophan degradation via kynurenine pathway; L-kynurenine from L-tryptophan: step 2/2.</text>
</comment>
<gene>
    <name evidence="5" type="primary">AFMID</name>
</gene>
<dbReference type="STRING" id="7757.ENSPMAP00000008091"/>
<comment type="function">
    <text evidence="5">Catalyzes the hydrolysis of N-formyl-L-kynurenine to L-kynurenine, the second step in the kynurenine pathway of tryptophan degradation. Kynurenine may be further oxidized to nicotinic acid, NAD(H) and NADP(H). Required for elimination of toxic metabolites.</text>
</comment>
<dbReference type="GO" id="GO:0005829">
    <property type="term" value="C:cytosol"/>
    <property type="evidence" value="ECO:0007669"/>
    <property type="project" value="UniProtKB-SubCell"/>
</dbReference>
<dbReference type="Pfam" id="PF07859">
    <property type="entry name" value="Abhydrolase_3"/>
    <property type="match status" value="1"/>
</dbReference>
<keyword evidence="2 5" id="KW-0378">Hydrolase</keyword>
<keyword evidence="4 5" id="KW-0539">Nucleus</keyword>
<name>S4RSA2_PETMA</name>
<comment type="subcellular location">
    <subcellularLocation>
        <location evidence="5">Cytoplasm</location>
        <location evidence="5">Cytosol</location>
    </subcellularLocation>
    <subcellularLocation>
        <location evidence="5">Nucleus</location>
    </subcellularLocation>
</comment>
<feature type="active site" description="Nucleophile" evidence="5">
    <location>
        <position position="112"/>
    </location>
</feature>
<dbReference type="Ensembl" id="ENSPMAT00000008127.1">
    <property type="protein sequence ID" value="ENSPMAP00000008091.1"/>
    <property type="gene ID" value="ENSPMAG00000007332.1"/>
</dbReference>
<dbReference type="UniPathway" id="UPA00333">
    <property type="reaction ID" value="UER00454"/>
</dbReference>
<dbReference type="GeneTree" id="ENSGT00390000011093"/>
<dbReference type="Gene3D" id="3.40.50.1820">
    <property type="entry name" value="alpha/beta hydrolase"/>
    <property type="match status" value="1"/>
</dbReference>
<dbReference type="GO" id="GO:0005634">
    <property type="term" value="C:nucleus"/>
    <property type="evidence" value="ECO:0007669"/>
    <property type="project" value="UniProtKB-SubCell"/>
</dbReference>
<comment type="domain">
    <text evidence="5">The main chain amide nitrogen atoms of the second glycine and its adjacent residue in the HGGXW motif define the oxyanion hole, and stabilize the oxyanion that forms during the nucleophilic attack by the catalytic serine during substrate cleavage.</text>
</comment>
<dbReference type="HAMAP" id="MF_03014">
    <property type="entry name" value="KFase"/>
    <property type="match status" value="1"/>
</dbReference>
<protein>
    <recommendedName>
        <fullName evidence="5">Kynurenine formamidase</fullName>
        <shortName evidence="5">KFA</shortName>
        <shortName evidence="5">KFase</shortName>
        <ecNumber evidence="5">3.5.1.9</ecNumber>
    </recommendedName>
    <alternativeName>
        <fullName evidence="5">Arylformamidase</fullName>
    </alternativeName>
    <alternativeName>
        <fullName evidence="5">N-formylkynurenine formamidase</fullName>
        <shortName evidence="5">FKF</shortName>
    </alternativeName>
</protein>
<accession>S4RSA2</accession>
<dbReference type="PANTHER" id="PTHR48081">
    <property type="entry name" value="AB HYDROLASE SUPERFAMILY PROTEIN C4A8.06C"/>
    <property type="match status" value="1"/>
</dbReference>
<feature type="active site" evidence="5">
    <location>
        <position position="229"/>
    </location>
</feature>
<feature type="active site" evidence="5">
    <location>
        <position position="197"/>
    </location>
</feature>
<keyword evidence="1 5" id="KW-0963">Cytoplasm</keyword>
<dbReference type="OMA" id="WAVAMPS"/>
<dbReference type="GO" id="GO:0019441">
    <property type="term" value="P:L-tryptophan catabolic process to kynurenine"/>
    <property type="evidence" value="ECO:0007669"/>
    <property type="project" value="UniProtKB-UniRule"/>
</dbReference>
<evidence type="ECO:0000256" key="5">
    <source>
        <dbReference type="HAMAP-Rule" id="MF_03014"/>
    </source>
</evidence>
<comment type="similarity">
    <text evidence="5">Belongs to the kynurenine formamidase family.</text>
</comment>
<evidence type="ECO:0000313" key="7">
    <source>
        <dbReference type="Ensembl" id="ENSPMAP00000008091.1"/>
    </source>
</evidence>
<evidence type="ECO:0000256" key="2">
    <source>
        <dbReference type="ARBA" id="ARBA00022801"/>
    </source>
</evidence>
<dbReference type="HOGENOM" id="CLU_012494_4_7_1"/>
<dbReference type="FunFam" id="3.40.50.1820:FF:000134">
    <property type="entry name" value="Kynurenine formamidase"/>
    <property type="match status" value="1"/>
</dbReference>
<sequence length="257" mass="28408">TARGKAVAETILDVSYGPGDDEKMDIYMPLKPNPAPPVFVYIHGGYWRILGKEFSGYMVPPLVESGAVVVALSYTLSPKGSMDLMVDQMRRAVAFISRQYSHFSGIYLCGHSAGAHLAAMVLATDWSLPEYGVTPDIKGAFLLSGVFDMRPLVQTYVNEHLKMTLEDMARNSPMLKVDAMAPLAGKCHIVLAVAEHDTTEFHRQSRELEQSLKGAGFNVTFLDVPNVDHFDLVEKFCSEEYQLTQVIKEVMFGGVKP</sequence>
<feature type="short sequence motif" description="HGGXW" evidence="5">
    <location>
        <begin position="43"/>
        <end position="47"/>
    </location>
</feature>
<dbReference type="GO" id="GO:0034354">
    <property type="term" value="P:'de novo' NAD+ biosynthetic process from L-tryptophan"/>
    <property type="evidence" value="ECO:0007669"/>
    <property type="project" value="UniProtKB-UniRule"/>
</dbReference>
<evidence type="ECO:0000256" key="3">
    <source>
        <dbReference type="ARBA" id="ARBA00023079"/>
    </source>
</evidence>
<comment type="subunit">
    <text evidence="5">Homodimer.</text>
</comment>
<feature type="domain" description="Alpha/beta hydrolase fold-3" evidence="6">
    <location>
        <begin position="39"/>
        <end position="229"/>
    </location>
</feature>
<reference evidence="7" key="1">
    <citation type="submission" date="2025-08" db="UniProtKB">
        <authorList>
            <consortium name="Ensembl"/>
        </authorList>
    </citation>
    <scope>IDENTIFICATION</scope>
</reference>
<dbReference type="InterPro" id="IPR050300">
    <property type="entry name" value="GDXG_lipolytic_enzyme"/>
</dbReference>
<dbReference type="InterPro" id="IPR029058">
    <property type="entry name" value="AB_hydrolase_fold"/>
</dbReference>
<dbReference type="PANTHER" id="PTHR48081:SF33">
    <property type="entry name" value="KYNURENINE FORMAMIDASE"/>
    <property type="match status" value="1"/>
</dbReference>
<comment type="catalytic activity">
    <reaction evidence="5">
        <text>N-formyl-L-kynurenine + H2O = L-kynurenine + formate + H(+)</text>
        <dbReference type="Rhea" id="RHEA:13009"/>
        <dbReference type="ChEBI" id="CHEBI:15377"/>
        <dbReference type="ChEBI" id="CHEBI:15378"/>
        <dbReference type="ChEBI" id="CHEBI:15740"/>
        <dbReference type="ChEBI" id="CHEBI:57959"/>
        <dbReference type="ChEBI" id="CHEBI:58629"/>
        <dbReference type="EC" id="3.5.1.9"/>
    </reaction>
</comment>